<evidence type="ECO:0000313" key="3">
    <source>
        <dbReference type="Proteomes" id="UP000290289"/>
    </source>
</evidence>
<dbReference type="Proteomes" id="UP000290289">
    <property type="component" value="Chromosome 12"/>
</dbReference>
<sequence>MYGSMLWTLLNLWTLNFGASSIIYPTSLYMELLHSQSYKSMKTIFVFLCNLLILEYIIVSLLVGIKEIKC</sequence>
<keyword evidence="1" id="KW-1133">Transmembrane helix</keyword>
<gene>
    <name evidence="2" type="ORF">DVH24_004634</name>
</gene>
<keyword evidence="1" id="KW-0472">Membrane</keyword>
<protein>
    <submittedName>
        <fullName evidence="2">Uncharacterized protein</fullName>
    </submittedName>
</protein>
<dbReference type="AlphaFoldDB" id="A0A498IBX8"/>
<proteinExistence type="predicted"/>
<accession>A0A498IBX8</accession>
<comment type="caution">
    <text evidence="2">The sequence shown here is derived from an EMBL/GenBank/DDBJ whole genome shotgun (WGS) entry which is preliminary data.</text>
</comment>
<evidence type="ECO:0000256" key="1">
    <source>
        <dbReference type="SAM" id="Phobius"/>
    </source>
</evidence>
<evidence type="ECO:0000313" key="2">
    <source>
        <dbReference type="EMBL" id="RXH80720.1"/>
    </source>
</evidence>
<dbReference type="EMBL" id="RDQH01000338">
    <property type="protein sequence ID" value="RXH80720.1"/>
    <property type="molecule type" value="Genomic_DNA"/>
</dbReference>
<name>A0A498IBX8_MALDO</name>
<keyword evidence="3" id="KW-1185">Reference proteome</keyword>
<keyword evidence="1" id="KW-0812">Transmembrane</keyword>
<reference evidence="2 3" key="1">
    <citation type="submission" date="2018-10" db="EMBL/GenBank/DDBJ databases">
        <title>A high-quality apple genome assembly.</title>
        <authorList>
            <person name="Hu J."/>
        </authorList>
    </citation>
    <scope>NUCLEOTIDE SEQUENCE [LARGE SCALE GENOMIC DNA]</scope>
    <source>
        <strain evidence="3">cv. HFTH1</strain>
        <tissue evidence="2">Young leaf</tissue>
    </source>
</reference>
<organism evidence="2 3">
    <name type="scientific">Malus domestica</name>
    <name type="common">Apple</name>
    <name type="synonym">Pyrus malus</name>
    <dbReference type="NCBI Taxonomy" id="3750"/>
    <lineage>
        <taxon>Eukaryota</taxon>
        <taxon>Viridiplantae</taxon>
        <taxon>Streptophyta</taxon>
        <taxon>Embryophyta</taxon>
        <taxon>Tracheophyta</taxon>
        <taxon>Spermatophyta</taxon>
        <taxon>Magnoliopsida</taxon>
        <taxon>eudicotyledons</taxon>
        <taxon>Gunneridae</taxon>
        <taxon>Pentapetalae</taxon>
        <taxon>rosids</taxon>
        <taxon>fabids</taxon>
        <taxon>Rosales</taxon>
        <taxon>Rosaceae</taxon>
        <taxon>Amygdaloideae</taxon>
        <taxon>Maleae</taxon>
        <taxon>Malus</taxon>
    </lineage>
</organism>
<feature type="transmembrane region" description="Helical" evidence="1">
    <location>
        <begin position="45"/>
        <end position="65"/>
    </location>
</feature>